<organism evidence="2">
    <name type="scientific">human gut metagenome</name>
    <dbReference type="NCBI Taxonomy" id="408170"/>
    <lineage>
        <taxon>unclassified sequences</taxon>
        <taxon>metagenomes</taxon>
        <taxon>organismal metagenomes</taxon>
    </lineage>
</organism>
<keyword evidence="1" id="KW-0812">Transmembrane</keyword>
<dbReference type="AlphaFoldDB" id="K1SQ25"/>
<feature type="transmembrane region" description="Helical" evidence="1">
    <location>
        <begin position="167"/>
        <end position="188"/>
    </location>
</feature>
<feature type="transmembrane region" description="Helical" evidence="1">
    <location>
        <begin position="45"/>
        <end position="64"/>
    </location>
</feature>
<feature type="transmembrane region" description="Helical" evidence="1">
    <location>
        <begin position="142"/>
        <end position="161"/>
    </location>
</feature>
<keyword evidence="1" id="KW-1133">Transmembrane helix</keyword>
<evidence type="ECO:0000313" key="2">
    <source>
        <dbReference type="EMBL" id="EKC57464.1"/>
    </source>
</evidence>
<dbReference type="EMBL" id="AJWY01009749">
    <property type="protein sequence ID" value="EKC57464.1"/>
    <property type="molecule type" value="Genomic_DNA"/>
</dbReference>
<sequence>MDKKLQKGIVAVLIANLVNVAFSLATNFLLPKYLSIESYAGIKEFQLYVSYVGLFHLGFVDGIYLKYGGKTLGKDVDKEFSADLSTMCIFQTVTTIAVLIVAIILRDRILAFFAISILPQNMSNYFKFLYQATGEFDLYGKAMNLTTISTFALNMVLLFVFRTDSVFWYIAGYVVLYFLIWIVLDVYFRKNHTLQKELC</sequence>
<accession>K1SQ25</accession>
<reference evidence="2" key="1">
    <citation type="journal article" date="2013" name="Environ. Microbiol.">
        <title>Microbiota from the distal guts of lean and obese adolescents exhibit partial functional redundancy besides clear differences in community structure.</title>
        <authorList>
            <person name="Ferrer M."/>
            <person name="Ruiz A."/>
            <person name="Lanza F."/>
            <person name="Haange S.B."/>
            <person name="Oberbach A."/>
            <person name="Till H."/>
            <person name="Bargiela R."/>
            <person name="Campoy C."/>
            <person name="Segura M.T."/>
            <person name="Richter M."/>
            <person name="von Bergen M."/>
            <person name="Seifert J."/>
            <person name="Suarez A."/>
        </authorList>
    </citation>
    <scope>NUCLEOTIDE SEQUENCE</scope>
</reference>
<protein>
    <submittedName>
        <fullName evidence="2">Polysaccharide biosynthesis protein</fullName>
    </submittedName>
</protein>
<feature type="transmembrane region" description="Helical" evidence="1">
    <location>
        <begin position="9"/>
        <end position="30"/>
    </location>
</feature>
<comment type="caution">
    <text evidence="2">The sequence shown here is derived from an EMBL/GenBank/DDBJ whole genome shotgun (WGS) entry which is preliminary data.</text>
</comment>
<name>K1SQ25_9ZZZZ</name>
<proteinExistence type="predicted"/>
<feature type="non-terminal residue" evidence="2">
    <location>
        <position position="199"/>
    </location>
</feature>
<gene>
    <name evidence="2" type="ORF">LEA_14343</name>
</gene>
<keyword evidence="1" id="KW-0472">Membrane</keyword>
<evidence type="ECO:0000256" key="1">
    <source>
        <dbReference type="SAM" id="Phobius"/>
    </source>
</evidence>